<protein>
    <submittedName>
        <fullName evidence="1">Glycosyltransferase family 2 protein</fullName>
    </submittedName>
</protein>
<gene>
    <name evidence="1" type="ORF">HBH26_04875</name>
</gene>
<dbReference type="Gene3D" id="3.90.550.10">
    <property type="entry name" value="Spore Coat Polysaccharide Biosynthesis Protein SpsA, Chain A"/>
    <property type="match status" value="1"/>
</dbReference>
<name>A0ABX1CNR2_9SPHN</name>
<dbReference type="Pfam" id="PF13641">
    <property type="entry name" value="Glyco_tranf_2_3"/>
    <property type="match status" value="1"/>
</dbReference>
<reference evidence="1 2" key="1">
    <citation type="submission" date="2020-03" db="EMBL/GenBank/DDBJ databases">
        <authorList>
            <person name="Wang L."/>
            <person name="He N."/>
            <person name="Li Y."/>
            <person name="Fang Y."/>
            <person name="Zhang F."/>
        </authorList>
    </citation>
    <scope>NUCLEOTIDE SEQUENCE [LARGE SCALE GENOMIC DNA]</scope>
    <source>
        <strain evidence="1 2">36D10-4-7</strain>
    </source>
</reference>
<dbReference type="InterPro" id="IPR029044">
    <property type="entry name" value="Nucleotide-diphossugar_trans"/>
</dbReference>
<proteinExistence type="predicted"/>
<dbReference type="RefSeq" id="WP_168133447.1">
    <property type="nucleotide sequence ID" value="NZ_JAAVJH010000002.1"/>
</dbReference>
<organism evidence="1 2">
    <name type="scientific">Sphingomonas corticis</name>
    <dbReference type="NCBI Taxonomy" id="2722791"/>
    <lineage>
        <taxon>Bacteria</taxon>
        <taxon>Pseudomonadati</taxon>
        <taxon>Pseudomonadota</taxon>
        <taxon>Alphaproteobacteria</taxon>
        <taxon>Sphingomonadales</taxon>
        <taxon>Sphingomonadaceae</taxon>
        <taxon>Sphingomonas</taxon>
    </lineage>
</organism>
<evidence type="ECO:0000313" key="1">
    <source>
        <dbReference type="EMBL" id="NJR77950.1"/>
    </source>
</evidence>
<accession>A0ABX1CNR2</accession>
<dbReference type="CDD" id="cd04186">
    <property type="entry name" value="GT_2_like_c"/>
    <property type="match status" value="1"/>
</dbReference>
<dbReference type="PANTHER" id="PTHR43179">
    <property type="entry name" value="RHAMNOSYLTRANSFERASE WBBL"/>
    <property type="match status" value="1"/>
</dbReference>
<dbReference type="PANTHER" id="PTHR43179:SF7">
    <property type="entry name" value="RHAMNOSYLTRANSFERASE WBBL"/>
    <property type="match status" value="1"/>
</dbReference>
<keyword evidence="2" id="KW-1185">Reference proteome</keyword>
<dbReference type="Proteomes" id="UP000732399">
    <property type="component" value="Unassembled WGS sequence"/>
</dbReference>
<dbReference type="SUPFAM" id="SSF53448">
    <property type="entry name" value="Nucleotide-diphospho-sugar transferases"/>
    <property type="match status" value="1"/>
</dbReference>
<comment type="caution">
    <text evidence="1">The sequence shown here is derived from an EMBL/GenBank/DDBJ whole genome shotgun (WGS) entry which is preliminary data.</text>
</comment>
<sequence length="345" mass="38115">MTGHPSPMLVVIVNYRTGKLVIDCLQSLSDEVAAGEDLHVTVVDNASPDGSGEEIARAIVARGWSGWASVRRAPVNGGFAYGNNLALREWLDATAGRPGQLAWLLNPDTVVHPGACVAIRAFFAQHPDAGVIGTAIDDDRGARWPYAFRFPSIWAEIESAIRLGWLSRRLTHRAVLHRMDEQPRRVDWVSGASAIVRREVFDGAGLLDEGYFLYFEETDFFRAVARLGWPCWYVPQARVVHIAGQSTGVTASDAAGRRVPAYWFASRRRYYVKNHGRIFAIVADAIAILGLCQWRLRCAVRGKAHGGAPHFLRDLIRQSALFHRDITANDRLHAAPPGPARVRPA</sequence>
<dbReference type="EMBL" id="JAAVJH010000002">
    <property type="protein sequence ID" value="NJR77950.1"/>
    <property type="molecule type" value="Genomic_DNA"/>
</dbReference>
<evidence type="ECO:0000313" key="2">
    <source>
        <dbReference type="Proteomes" id="UP000732399"/>
    </source>
</evidence>